<organism evidence="1 2">
    <name type="scientific">Dreissena polymorpha</name>
    <name type="common">Zebra mussel</name>
    <name type="synonym">Mytilus polymorpha</name>
    <dbReference type="NCBI Taxonomy" id="45954"/>
    <lineage>
        <taxon>Eukaryota</taxon>
        <taxon>Metazoa</taxon>
        <taxon>Spiralia</taxon>
        <taxon>Lophotrochozoa</taxon>
        <taxon>Mollusca</taxon>
        <taxon>Bivalvia</taxon>
        <taxon>Autobranchia</taxon>
        <taxon>Heteroconchia</taxon>
        <taxon>Euheterodonta</taxon>
        <taxon>Imparidentia</taxon>
        <taxon>Neoheterodontei</taxon>
        <taxon>Myida</taxon>
        <taxon>Dreissenoidea</taxon>
        <taxon>Dreissenidae</taxon>
        <taxon>Dreissena</taxon>
    </lineage>
</organism>
<keyword evidence="2" id="KW-1185">Reference proteome</keyword>
<accession>A0A9D3YYD5</accession>
<name>A0A9D3YYD5_DREPO</name>
<reference evidence="1" key="2">
    <citation type="submission" date="2020-11" db="EMBL/GenBank/DDBJ databases">
        <authorList>
            <person name="McCartney M.A."/>
            <person name="Auch B."/>
            <person name="Kono T."/>
            <person name="Mallez S."/>
            <person name="Becker A."/>
            <person name="Gohl D.M."/>
            <person name="Silverstein K.A.T."/>
            <person name="Koren S."/>
            <person name="Bechman K.B."/>
            <person name="Herman A."/>
            <person name="Abrahante J.E."/>
            <person name="Garbe J."/>
        </authorList>
    </citation>
    <scope>NUCLEOTIDE SEQUENCE</scope>
    <source>
        <strain evidence="1">Duluth1</strain>
        <tissue evidence="1">Whole animal</tissue>
    </source>
</reference>
<gene>
    <name evidence="1" type="ORF">DPMN_067696</name>
</gene>
<dbReference type="Proteomes" id="UP000828390">
    <property type="component" value="Unassembled WGS sequence"/>
</dbReference>
<dbReference type="EMBL" id="JAIWYP010000014">
    <property type="protein sequence ID" value="KAH3708249.1"/>
    <property type="molecule type" value="Genomic_DNA"/>
</dbReference>
<dbReference type="AlphaFoldDB" id="A0A9D3YYD5"/>
<protein>
    <submittedName>
        <fullName evidence="1">Uncharacterized protein</fullName>
    </submittedName>
</protein>
<comment type="caution">
    <text evidence="1">The sequence shown here is derived from an EMBL/GenBank/DDBJ whole genome shotgun (WGS) entry which is preliminary data.</text>
</comment>
<sequence length="53" mass="5910">MMLRGIAFEILNGAPIEVNTCLNESAYKAVNEAESRLRHSDIVEVATSGRYLR</sequence>
<evidence type="ECO:0000313" key="2">
    <source>
        <dbReference type="Proteomes" id="UP000828390"/>
    </source>
</evidence>
<evidence type="ECO:0000313" key="1">
    <source>
        <dbReference type="EMBL" id="KAH3708249.1"/>
    </source>
</evidence>
<proteinExistence type="predicted"/>
<reference evidence="1" key="1">
    <citation type="journal article" date="2019" name="bioRxiv">
        <title>The Genome of the Zebra Mussel, Dreissena polymorpha: A Resource for Invasive Species Research.</title>
        <authorList>
            <person name="McCartney M.A."/>
            <person name="Auch B."/>
            <person name="Kono T."/>
            <person name="Mallez S."/>
            <person name="Zhang Y."/>
            <person name="Obille A."/>
            <person name="Becker A."/>
            <person name="Abrahante J.E."/>
            <person name="Garbe J."/>
            <person name="Badalamenti J.P."/>
            <person name="Herman A."/>
            <person name="Mangelson H."/>
            <person name="Liachko I."/>
            <person name="Sullivan S."/>
            <person name="Sone E.D."/>
            <person name="Koren S."/>
            <person name="Silverstein K.A.T."/>
            <person name="Beckman K.B."/>
            <person name="Gohl D.M."/>
        </authorList>
    </citation>
    <scope>NUCLEOTIDE SEQUENCE</scope>
    <source>
        <strain evidence="1">Duluth1</strain>
        <tissue evidence="1">Whole animal</tissue>
    </source>
</reference>